<keyword evidence="4 8" id="KW-0479">Metal-binding</keyword>
<organism evidence="9 10">
    <name type="scientific">Nocardia arthritidis</name>
    <dbReference type="NCBI Taxonomy" id="228602"/>
    <lineage>
        <taxon>Bacteria</taxon>
        <taxon>Bacillati</taxon>
        <taxon>Actinomycetota</taxon>
        <taxon>Actinomycetes</taxon>
        <taxon>Mycobacteriales</taxon>
        <taxon>Nocardiaceae</taxon>
        <taxon>Nocardia</taxon>
    </lineage>
</organism>
<dbReference type="EMBL" id="CP046172">
    <property type="protein sequence ID" value="QIS13692.1"/>
    <property type="molecule type" value="Genomic_DNA"/>
</dbReference>
<dbReference type="InterPro" id="IPR001128">
    <property type="entry name" value="Cyt_P450"/>
</dbReference>
<dbReference type="InterPro" id="IPR036396">
    <property type="entry name" value="Cyt_P450_sf"/>
</dbReference>
<gene>
    <name evidence="9" type="ORF">F5544_29235</name>
</gene>
<name>A0A6G9YKF9_9NOCA</name>
<dbReference type="FunFam" id="1.10.630.10:FF:000018">
    <property type="entry name" value="Cytochrome P450 monooxygenase"/>
    <property type="match status" value="1"/>
</dbReference>
<dbReference type="GO" id="GO:0020037">
    <property type="term" value="F:heme binding"/>
    <property type="evidence" value="ECO:0007669"/>
    <property type="project" value="InterPro"/>
</dbReference>
<evidence type="ECO:0000256" key="6">
    <source>
        <dbReference type="ARBA" id="ARBA00023004"/>
    </source>
</evidence>
<dbReference type="GO" id="GO:0004497">
    <property type="term" value="F:monooxygenase activity"/>
    <property type="evidence" value="ECO:0007669"/>
    <property type="project" value="UniProtKB-KW"/>
</dbReference>
<keyword evidence="3 8" id="KW-0349">Heme</keyword>
<keyword evidence="5 8" id="KW-0560">Oxidoreductase</keyword>
<dbReference type="Gene3D" id="1.10.630.10">
    <property type="entry name" value="Cytochrome P450"/>
    <property type="match status" value="1"/>
</dbReference>
<keyword evidence="7 8" id="KW-0503">Monooxygenase</keyword>
<dbReference type="SUPFAM" id="SSF48264">
    <property type="entry name" value="Cytochrome P450"/>
    <property type="match status" value="1"/>
</dbReference>
<dbReference type="PANTHER" id="PTHR46696:SF1">
    <property type="entry name" value="CYTOCHROME P450 YJIB-RELATED"/>
    <property type="match status" value="1"/>
</dbReference>
<dbReference type="KEGG" id="nah:F5544_29235"/>
<reference evidence="9 10" key="1">
    <citation type="journal article" date="2019" name="ACS Chem. Biol.">
        <title>Identification and Mobilization of a Cryptic Antibiotic Biosynthesis Gene Locus from a Human-Pathogenic Nocardia Isolate.</title>
        <authorList>
            <person name="Herisse M."/>
            <person name="Ishida K."/>
            <person name="Porter J.L."/>
            <person name="Howden B."/>
            <person name="Hertweck C."/>
            <person name="Stinear T.P."/>
            <person name="Pidot S.J."/>
        </authorList>
    </citation>
    <scope>NUCLEOTIDE SEQUENCE [LARGE SCALE GENOMIC DNA]</scope>
    <source>
        <strain evidence="9 10">AUSMDU00012717</strain>
    </source>
</reference>
<dbReference type="CDD" id="cd11029">
    <property type="entry name" value="CYP107-like"/>
    <property type="match status" value="1"/>
</dbReference>
<evidence type="ECO:0000256" key="1">
    <source>
        <dbReference type="ARBA" id="ARBA00001971"/>
    </source>
</evidence>
<dbReference type="Proteomes" id="UP000503540">
    <property type="component" value="Chromosome"/>
</dbReference>
<dbReference type="InterPro" id="IPR002397">
    <property type="entry name" value="Cyt_P450_B"/>
</dbReference>
<dbReference type="GO" id="GO:0005506">
    <property type="term" value="F:iron ion binding"/>
    <property type="evidence" value="ECO:0007669"/>
    <property type="project" value="InterPro"/>
</dbReference>
<comment type="similarity">
    <text evidence="2 8">Belongs to the cytochrome P450 family.</text>
</comment>
<evidence type="ECO:0000256" key="7">
    <source>
        <dbReference type="ARBA" id="ARBA00023033"/>
    </source>
</evidence>
<evidence type="ECO:0000256" key="8">
    <source>
        <dbReference type="RuleBase" id="RU000461"/>
    </source>
</evidence>
<dbReference type="Pfam" id="PF00067">
    <property type="entry name" value="p450"/>
    <property type="match status" value="1"/>
</dbReference>
<dbReference type="InterPro" id="IPR017972">
    <property type="entry name" value="Cyt_P450_CS"/>
</dbReference>
<dbReference type="RefSeq" id="WP_167476199.1">
    <property type="nucleotide sequence ID" value="NZ_CP046172.1"/>
</dbReference>
<evidence type="ECO:0000256" key="5">
    <source>
        <dbReference type="ARBA" id="ARBA00023002"/>
    </source>
</evidence>
<proteinExistence type="inferred from homology"/>
<dbReference type="PROSITE" id="PS00086">
    <property type="entry name" value="CYTOCHROME_P450"/>
    <property type="match status" value="1"/>
</dbReference>
<comment type="cofactor">
    <cofactor evidence="1">
        <name>heme</name>
        <dbReference type="ChEBI" id="CHEBI:30413"/>
    </cofactor>
</comment>
<evidence type="ECO:0000256" key="3">
    <source>
        <dbReference type="ARBA" id="ARBA00022617"/>
    </source>
</evidence>
<dbReference type="PRINTS" id="PR00359">
    <property type="entry name" value="BP450"/>
</dbReference>
<evidence type="ECO:0000313" key="9">
    <source>
        <dbReference type="EMBL" id="QIS13692.1"/>
    </source>
</evidence>
<dbReference type="PANTHER" id="PTHR46696">
    <property type="entry name" value="P450, PUTATIVE (EUROFUNG)-RELATED"/>
    <property type="match status" value="1"/>
</dbReference>
<dbReference type="GO" id="GO:0016705">
    <property type="term" value="F:oxidoreductase activity, acting on paired donors, with incorporation or reduction of molecular oxygen"/>
    <property type="evidence" value="ECO:0007669"/>
    <property type="project" value="InterPro"/>
</dbReference>
<accession>A0A6G9YKF9</accession>
<keyword evidence="10" id="KW-1185">Reference proteome</keyword>
<sequence length="407" mass="44986">MKRLTQDFFHTPHAIYDELRAEGPVHHVILPTGLPAWLVVEYDAVREVLRNPTVRKDPYSPEGIAAREAASGLTVSDAVVRKLNNHMLNADPPTHTRLRKLVTPAFAPARMEELAPRIRAITDELLDRIAGTTGTVDLLGEFAFPLPVTVICELLGLPVEDRDDFREWSAAVIDSPAVHKDEVERVTVTMIEYFERLIARRRVEGLGDDLVSQLIAATDDGDRLNDEELISTIFLILVAGHETTVNLIGNTVLTLLSDPARYRAVHDNPDAVPQLIEEMLRYNGPVNIATWRYTTEPITLGGTEIPAGELVLAALGSANHDEHRYADAAEFDPARGAANHVAFGYGIHFCLGAGLARMEGRIAITQLVQRFPDMRLAADADPRWRESTLIRGLHDLRVELAGAPALR</sequence>
<evidence type="ECO:0000256" key="2">
    <source>
        <dbReference type="ARBA" id="ARBA00010617"/>
    </source>
</evidence>
<dbReference type="AlphaFoldDB" id="A0A6G9YKF9"/>
<keyword evidence="6 8" id="KW-0408">Iron</keyword>
<protein>
    <submittedName>
        <fullName evidence="9">Cytochrome P450</fullName>
    </submittedName>
</protein>
<evidence type="ECO:0000256" key="4">
    <source>
        <dbReference type="ARBA" id="ARBA00022723"/>
    </source>
</evidence>
<evidence type="ECO:0000313" key="10">
    <source>
        <dbReference type="Proteomes" id="UP000503540"/>
    </source>
</evidence>